<protein>
    <submittedName>
        <fullName evidence="1">Uncharacterized protein</fullName>
    </submittedName>
</protein>
<keyword evidence="2" id="KW-1185">Reference proteome</keyword>
<dbReference type="Proteomes" id="UP000257109">
    <property type="component" value="Unassembled WGS sequence"/>
</dbReference>
<evidence type="ECO:0000313" key="1">
    <source>
        <dbReference type="EMBL" id="RDX77273.1"/>
    </source>
</evidence>
<dbReference type="EMBL" id="QJKJ01009224">
    <property type="protein sequence ID" value="RDX77273.1"/>
    <property type="molecule type" value="Genomic_DNA"/>
</dbReference>
<proteinExistence type="predicted"/>
<dbReference type="AlphaFoldDB" id="A0A371FGP3"/>
<feature type="non-terminal residue" evidence="1">
    <location>
        <position position="1"/>
    </location>
</feature>
<reference evidence="1" key="1">
    <citation type="submission" date="2018-05" db="EMBL/GenBank/DDBJ databases">
        <title>Draft genome of Mucuna pruriens seed.</title>
        <authorList>
            <person name="Nnadi N.E."/>
            <person name="Vos R."/>
            <person name="Hasami M.H."/>
            <person name="Devisetty U.K."/>
            <person name="Aguiy J.C."/>
        </authorList>
    </citation>
    <scope>NUCLEOTIDE SEQUENCE [LARGE SCALE GENOMIC DNA]</scope>
    <source>
        <strain evidence="1">JCA_2017</strain>
    </source>
</reference>
<evidence type="ECO:0000313" key="2">
    <source>
        <dbReference type="Proteomes" id="UP000257109"/>
    </source>
</evidence>
<comment type="caution">
    <text evidence="1">The sequence shown here is derived from an EMBL/GenBank/DDBJ whole genome shotgun (WGS) entry which is preliminary data.</text>
</comment>
<organism evidence="1 2">
    <name type="scientific">Mucuna pruriens</name>
    <name type="common">Velvet bean</name>
    <name type="synonym">Dolichos pruriens</name>
    <dbReference type="NCBI Taxonomy" id="157652"/>
    <lineage>
        <taxon>Eukaryota</taxon>
        <taxon>Viridiplantae</taxon>
        <taxon>Streptophyta</taxon>
        <taxon>Embryophyta</taxon>
        <taxon>Tracheophyta</taxon>
        <taxon>Spermatophyta</taxon>
        <taxon>Magnoliopsida</taxon>
        <taxon>eudicotyledons</taxon>
        <taxon>Gunneridae</taxon>
        <taxon>Pentapetalae</taxon>
        <taxon>rosids</taxon>
        <taxon>fabids</taxon>
        <taxon>Fabales</taxon>
        <taxon>Fabaceae</taxon>
        <taxon>Papilionoideae</taxon>
        <taxon>50 kb inversion clade</taxon>
        <taxon>NPAAA clade</taxon>
        <taxon>indigoferoid/millettioid clade</taxon>
        <taxon>Phaseoleae</taxon>
        <taxon>Mucuna</taxon>
    </lineage>
</organism>
<feature type="non-terminal residue" evidence="1">
    <location>
        <position position="181"/>
    </location>
</feature>
<sequence length="181" mass="21215">MLFEPIKQLLKHHHSKWFMGKSVICLWRWSIKHIGLSIVMNLQSITNRRPRLTMIRSSLKEISNKGSRTCCSIPVFTSSHIRTHCVLERIRPRLALVYLINKTRLKTSYQGSRPFTIKEVKPYRALSDATHSPNECSTSILCASTHQANWDLSQKIHDFYLIFTKRTTNLPNRNTQKRRKL</sequence>
<accession>A0A371FGP3</accession>
<gene>
    <name evidence="1" type="ORF">CR513_42633</name>
</gene>
<name>A0A371FGP3_MUCPR</name>